<keyword evidence="2" id="KW-1185">Reference proteome</keyword>
<protein>
    <submittedName>
        <fullName evidence="1">Uncharacterized protein</fullName>
    </submittedName>
</protein>
<reference evidence="2" key="1">
    <citation type="submission" date="2018-05" db="EMBL/GenBank/DDBJ databases">
        <title>Zavarzinia sp. HR-AS.</title>
        <authorList>
            <person name="Lee Y."/>
            <person name="Jeon C.O."/>
        </authorList>
    </citation>
    <scope>NUCLEOTIDE SEQUENCE [LARGE SCALE GENOMIC DNA]</scope>
    <source>
        <strain evidence="2">DSM 1231</strain>
    </source>
</reference>
<evidence type="ECO:0000313" key="2">
    <source>
        <dbReference type="Proteomes" id="UP000246077"/>
    </source>
</evidence>
<dbReference type="RefSeq" id="WP_109922479.1">
    <property type="nucleotide sequence ID" value="NZ_QGLF01000005.1"/>
</dbReference>
<comment type="caution">
    <text evidence="1">The sequence shown here is derived from an EMBL/GenBank/DDBJ whole genome shotgun (WGS) entry which is preliminary data.</text>
</comment>
<dbReference type="Proteomes" id="UP000246077">
    <property type="component" value="Unassembled WGS sequence"/>
</dbReference>
<sequence>MAALATIAPKLSKLITRLATDHDGEVLATVAAIRRTLESAGLDLHALAEALGDPKTEAKEPATWCELATWCRNQGQTGLSLKEFVFVSDMADRLILDAEPTEKQAAWLRAIYAKLKKGLAH</sequence>
<accession>A0A317E0A7</accession>
<dbReference type="OrthoDB" id="7998115at2"/>
<dbReference type="AlphaFoldDB" id="A0A317E0A7"/>
<name>A0A317E0A7_9PROT</name>
<organism evidence="1 2">
    <name type="scientific">Zavarzinia compransoris</name>
    <dbReference type="NCBI Taxonomy" id="1264899"/>
    <lineage>
        <taxon>Bacteria</taxon>
        <taxon>Pseudomonadati</taxon>
        <taxon>Pseudomonadota</taxon>
        <taxon>Alphaproteobacteria</taxon>
        <taxon>Rhodospirillales</taxon>
        <taxon>Zavarziniaceae</taxon>
        <taxon>Zavarzinia</taxon>
    </lineage>
</organism>
<gene>
    <name evidence="1" type="ORF">DKG75_17575</name>
</gene>
<dbReference type="EMBL" id="QGLF01000005">
    <property type="protein sequence ID" value="PWR18793.1"/>
    <property type="molecule type" value="Genomic_DNA"/>
</dbReference>
<proteinExistence type="predicted"/>
<evidence type="ECO:0000313" key="1">
    <source>
        <dbReference type="EMBL" id="PWR18793.1"/>
    </source>
</evidence>